<feature type="domain" description="Glycosyltransferase 61 catalytic" evidence="1">
    <location>
        <begin position="142"/>
        <end position="302"/>
    </location>
</feature>
<dbReference type="InterPro" id="IPR049625">
    <property type="entry name" value="Glyco_transf_61_cat"/>
</dbReference>
<sequence length="362" mass="39728">MSQSRAAPIPRLKPLVSRLRPRLGLPNDHVHGATRRWELAPATRTVSPPALHHPDDLDRITGLGSSIRDIPSERRRVLGGMVEHAPTVAYELRDAVISGTQVFTWQIYLHVGTEPAPMVAGAQALHVDQASMASSWIGCRYFGHWLMDDLPRQLAVEALAPPLSVLTRPTPSQRVYADELDLAIPTVDEARVKRLIVIDDFGQNAGKKARYAELRGRARRRFPDAGGARVMLLRGSSGKRRMLTNEAALAAALEARGFVILDPGTCSVPQILSTCVDAALVVGVEGSQILNGAMWARTGATVLTIQPPHRFELIIKDLCDAIDLRYAFVVGERHGDTDFTVDISQVLRMIDRIDSDDGRVRS</sequence>
<evidence type="ECO:0000313" key="2">
    <source>
        <dbReference type="EMBL" id="MBB4618384.1"/>
    </source>
</evidence>
<accession>A0A7W7AJX5</accession>
<dbReference type="Pfam" id="PF04577">
    <property type="entry name" value="Glyco_transf_61"/>
    <property type="match status" value="1"/>
</dbReference>
<dbReference type="RefSeq" id="WP_184115209.1">
    <property type="nucleotide sequence ID" value="NZ_JACHNY010000005.1"/>
</dbReference>
<dbReference type="EMBL" id="JACHNY010000005">
    <property type="protein sequence ID" value="MBB4618384.1"/>
    <property type="molecule type" value="Genomic_DNA"/>
</dbReference>
<evidence type="ECO:0000259" key="1">
    <source>
        <dbReference type="Pfam" id="PF04577"/>
    </source>
</evidence>
<dbReference type="Proteomes" id="UP000574769">
    <property type="component" value="Unassembled WGS sequence"/>
</dbReference>
<keyword evidence="3" id="KW-1185">Reference proteome</keyword>
<name>A0A7W7AJX5_9SPHN</name>
<evidence type="ECO:0000313" key="3">
    <source>
        <dbReference type="Proteomes" id="UP000574769"/>
    </source>
</evidence>
<organism evidence="2 3">
    <name type="scientific">Sphingomonas abaci</name>
    <dbReference type="NCBI Taxonomy" id="237611"/>
    <lineage>
        <taxon>Bacteria</taxon>
        <taxon>Pseudomonadati</taxon>
        <taxon>Pseudomonadota</taxon>
        <taxon>Alphaproteobacteria</taxon>
        <taxon>Sphingomonadales</taxon>
        <taxon>Sphingomonadaceae</taxon>
        <taxon>Sphingomonas</taxon>
    </lineage>
</organism>
<dbReference type="GO" id="GO:0016757">
    <property type="term" value="F:glycosyltransferase activity"/>
    <property type="evidence" value="ECO:0007669"/>
    <property type="project" value="InterPro"/>
</dbReference>
<gene>
    <name evidence="2" type="ORF">GGQ96_002527</name>
</gene>
<proteinExistence type="predicted"/>
<reference evidence="2 3" key="1">
    <citation type="submission" date="2020-08" db="EMBL/GenBank/DDBJ databases">
        <title>Genomic Encyclopedia of Type Strains, Phase IV (KMG-IV): sequencing the most valuable type-strain genomes for metagenomic binning, comparative biology and taxonomic classification.</title>
        <authorList>
            <person name="Goeker M."/>
        </authorList>
    </citation>
    <scope>NUCLEOTIDE SEQUENCE [LARGE SCALE GENOMIC DNA]</scope>
    <source>
        <strain evidence="2 3">DSM 15867</strain>
    </source>
</reference>
<comment type="caution">
    <text evidence="2">The sequence shown here is derived from an EMBL/GenBank/DDBJ whole genome shotgun (WGS) entry which is preliminary data.</text>
</comment>
<dbReference type="AlphaFoldDB" id="A0A7W7AJX5"/>
<protein>
    <submittedName>
        <fullName evidence="2">Capsular polysaccharide biosynthesis protein</fullName>
    </submittedName>
</protein>